<sequence>MSSENNQHPKTLRHRGITRSATYQADGSGSASSTRFPSQRRNSTLSDSISEARHSIRSSTDDLLFPRVIKRGDADVSGEESHWQSAPLGLALLPAIAGVFFQNGGAIVTDVTLLVLAAIFLNWDWYRSAQAIRQHDKYYSAAEVSLDVDIDDTLPETDSNENQESQQDAKRDHHYQRPSDAASAASRELQIHELVALASCFILPIVGTWLLHTIRSKLSRPSEGLVSNYNLTIFLLASEIRPFSHLLKLVQARTLYLQRVVASSLDDESDKIDPSKIADFMTRLEELEAHVAETAAARLPTESSTENQPAAQEQEFTKTVVSQATADVRKAFQPDIDALTRAVRRYEKRTTITSMQTESKLHELETQVNDAISLASAAHRSRSQHRGLLLWTIQWIYAAVLLPGQVFMSLITMPIQLTKRCLKYGWNNRRSSGPAGKSNKGKAAQDRKSPPPRRPRRGPQQATTDSKGLKPISEHK</sequence>
<dbReference type="EMBL" id="VCAU01000005">
    <property type="protein sequence ID" value="KAF9894067.1"/>
    <property type="molecule type" value="Genomic_DNA"/>
</dbReference>
<feature type="region of interest" description="Disordered" evidence="1">
    <location>
        <begin position="1"/>
        <end position="53"/>
    </location>
</feature>
<comment type="caution">
    <text evidence="3">The sequence shown here is derived from an EMBL/GenBank/DDBJ whole genome shotgun (WGS) entry which is preliminary data.</text>
</comment>
<feature type="transmembrane region" description="Helical" evidence="2">
    <location>
        <begin position="388"/>
        <end position="411"/>
    </location>
</feature>
<feature type="region of interest" description="Disordered" evidence="1">
    <location>
        <begin position="428"/>
        <end position="476"/>
    </location>
</feature>
<protein>
    <submittedName>
        <fullName evidence="3">Uncharacterized protein</fullName>
    </submittedName>
</protein>
<accession>A0AAD4CX25</accession>
<evidence type="ECO:0000256" key="2">
    <source>
        <dbReference type="SAM" id="Phobius"/>
    </source>
</evidence>
<feature type="transmembrane region" description="Helical" evidence="2">
    <location>
        <begin position="194"/>
        <end position="211"/>
    </location>
</feature>
<feature type="compositionally biased region" description="Polar residues" evidence="1">
    <location>
        <begin position="19"/>
        <end position="49"/>
    </location>
</feature>
<evidence type="ECO:0000256" key="1">
    <source>
        <dbReference type="SAM" id="MobiDB-lite"/>
    </source>
</evidence>
<dbReference type="PANTHER" id="PTHR42032:SF1">
    <property type="entry name" value="YALI0E30679P"/>
    <property type="match status" value="1"/>
</dbReference>
<feature type="region of interest" description="Disordered" evidence="1">
    <location>
        <begin position="152"/>
        <end position="179"/>
    </location>
</feature>
<feature type="compositionally biased region" description="Acidic residues" evidence="1">
    <location>
        <begin position="152"/>
        <end position="161"/>
    </location>
</feature>
<proteinExistence type="predicted"/>
<feature type="compositionally biased region" description="Basic and acidic residues" evidence="1">
    <location>
        <begin position="167"/>
        <end position="177"/>
    </location>
</feature>
<reference evidence="3" key="1">
    <citation type="journal article" date="2019" name="Beilstein J. Org. Chem.">
        <title>Nanangenines: drimane sesquiterpenoids as the dominant metabolite cohort of a novel Australian fungus, Aspergillus nanangensis.</title>
        <authorList>
            <person name="Lacey H.J."/>
            <person name="Gilchrist C.L.M."/>
            <person name="Crombie A."/>
            <person name="Kalaitzis J.A."/>
            <person name="Vuong D."/>
            <person name="Rutledge P.J."/>
            <person name="Turner P."/>
            <person name="Pitt J.I."/>
            <person name="Lacey E."/>
            <person name="Chooi Y.H."/>
            <person name="Piggott A.M."/>
        </authorList>
    </citation>
    <scope>NUCLEOTIDE SEQUENCE</scope>
    <source>
        <strain evidence="3">MST-FP2251</strain>
    </source>
</reference>
<organism evidence="3 4">
    <name type="scientific">Aspergillus nanangensis</name>
    <dbReference type="NCBI Taxonomy" id="2582783"/>
    <lineage>
        <taxon>Eukaryota</taxon>
        <taxon>Fungi</taxon>
        <taxon>Dikarya</taxon>
        <taxon>Ascomycota</taxon>
        <taxon>Pezizomycotina</taxon>
        <taxon>Eurotiomycetes</taxon>
        <taxon>Eurotiomycetidae</taxon>
        <taxon>Eurotiales</taxon>
        <taxon>Aspergillaceae</taxon>
        <taxon>Aspergillus</taxon>
        <taxon>Aspergillus subgen. Circumdati</taxon>
    </lineage>
</organism>
<keyword evidence="2" id="KW-0812">Transmembrane</keyword>
<keyword evidence="2" id="KW-1133">Transmembrane helix</keyword>
<gene>
    <name evidence="3" type="ORF">FE257_009040</name>
</gene>
<keyword evidence="4" id="KW-1185">Reference proteome</keyword>
<dbReference type="Proteomes" id="UP001194746">
    <property type="component" value="Unassembled WGS sequence"/>
</dbReference>
<reference evidence="3" key="2">
    <citation type="submission" date="2020-02" db="EMBL/GenBank/DDBJ databases">
        <authorList>
            <person name="Gilchrist C.L.M."/>
            <person name="Chooi Y.-H."/>
        </authorList>
    </citation>
    <scope>NUCLEOTIDE SEQUENCE</scope>
    <source>
        <strain evidence="3">MST-FP2251</strain>
    </source>
</reference>
<evidence type="ECO:0000313" key="4">
    <source>
        <dbReference type="Proteomes" id="UP001194746"/>
    </source>
</evidence>
<dbReference type="PANTHER" id="PTHR42032">
    <property type="entry name" value="YALI0E30679P"/>
    <property type="match status" value="1"/>
</dbReference>
<keyword evidence="2" id="KW-0472">Membrane</keyword>
<name>A0AAD4CX25_ASPNN</name>
<dbReference type="AlphaFoldDB" id="A0AAD4CX25"/>
<evidence type="ECO:0000313" key="3">
    <source>
        <dbReference type="EMBL" id="KAF9894067.1"/>
    </source>
</evidence>